<feature type="non-terminal residue" evidence="1">
    <location>
        <position position="1"/>
    </location>
</feature>
<dbReference type="Proteomes" id="UP000275652">
    <property type="component" value="Unassembled WGS sequence"/>
</dbReference>
<gene>
    <name evidence="1" type="ORF">DYB28_010944</name>
</gene>
<evidence type="ECO:0000313" key="2">
    <source>
        <dbReference type="Proteomes" id="UP000275652"/>
    </source>
</evidence>
<comment type="caution">
    <text evidence="1">The sequence shown here is derived from an EMBL/GenBank/DDBJ whole genome shotgun (WGS) entry which is preliminary data.</text>
</comment>
<evidence type="ECO:0000313" key="1">
    <source>
        <dbReference type="EMBL" id="RLO11762.1"/>
    </source>
</evidence>
<organism evidence="1 2">
    <name type="scientific">Aphanomyces astaci</name>
    <name type="common">Crayfish plague agent</name>
    <dbReference type="NCBI Taxonomy" id="112090"/>
    <lineage>
        <taxon>Eukaryota</taxon>
        <taxon>Sar</taxon>
        <taxon>Stramenopiles</taxon>
        <taxon>Oomycota</taxon>
        <taxon>Saprolegniomycetes</taxon>
        <taxon>Saprolegniales</taxon>
        <taxon>Verrucalvaceae</taxon>
        <taxon>Aphanomyces</taxon>
    </lineage>
</organism>
<sequence>PDDISLREIDSCRADSPLLLLEQQLPPPTYNVSLYLGKDISFNEFVSAKPVLFNVLSTLTLRPQASIDVMEVHTSGADADAPSTVMIDLQFTLDAKWRCISVEQAMPLSVESQRDALWTALHSFAAMTSSNNSSPLSLASLKQAAHLFPSANASNPITVHATPPISFPPFLRHPYVTLRLTATCRPDLAVLRSSARQCNGIDAQHVAFALLDTFHGHVPLRPHTFRVTLTASSSEVAVDFAAATARTRSVINQFLRQAMSPLRSHLSLSNVRIISLD</sequence>
<name>A0A9X8E9D2_APHAT</name>
<accession>A0A9X8E9D2</accession>
<dbReference type="AlphaFoldDB" id="A0A9X8E9D2"/>
<reference evidence="1 2" key="1">
    <citation type="journal article" date="2018" name="J. Invertebr. Pathol.">
        <title>New genotyping method for the causative agent of crayfish plague (Aphanomyces astaci) based on whole genome data.</title>
        <authorList>
            <person name="Minardi D."/>
            <person name="Studholme D.J."/>
            <person name="van der Giezen M."/>
            <person name="Pretto T."/>
            <person name="Oidtmann B."/>
        </authorList>
    </citation>
    <scope>NUCLEOTIDE SEQUENCE [LARGE SCALE GENOMIC DNA]</scope>
    <source>
        <strain evidence="1 2">KB13</strain>
    </source>
</reference>
<protein>
    <submittedName>
        <fullName evidence="1">Uncharacterized protein</fullName>
    </submittedName>
</protein>
<dbReference type="EMBL" id="QUTI01015166">
    <property type="protein sequence ID" value="RLO11762.1"/>
    <property type="molecule type" value="Genomic_DNA"/>
</dbReference>
<proteinExistence type="predicted"/>